<dbReference type="Gene3D" id="1.20.58.2050">
    <property type="match status" value="1"/>
</dbReference>
<evidence type="ECO:0000256" key="1">
    <source>
        <dbReference type="ARBA" id="ARBA00004123"/>
    </source>
</evidence>
<dbReference type="AlphaFoldDB" id="A0A1V9XK28"/>
<comment type="subunit">
    <text evidence="6">Component of the GINS complex.</text>
</comment>
<evidence type="ECO:0000256" key="5">
    <source>
        <dbReference type="ARBA" id="ARBA00045258"/>
    </source>
</evidence>
<dbReference type="SUPFAM" id="SSF160059">
    <property type="entry name" value="PriA/YqbF domain"/>
    <property type="match status" value="1"/>
</dbReference>
<dbReference type="CDD" id="cd21693">
    <property type="entry name" value="GINS_B_Psf3"/>
    <property type="match status" value="1"/>
</dbReference>
<dbReference type="STRING" id="418985.A0A1V9XK28"/>
<evidence type="ECO:0000313" key="9">
    <source>
        <dbReference type="EMBL" id="OQR73900.1"/>
    </source>
</evidence>
<feature type="domain" description="DNA replication complex GINS protein PSF3 N-terminal" evidence="8">
    <location>
        <begin position="33"/>
        <end position="85"/>
    </location>
</feature>
<dbReference type="GO" id="GO:0000811">
    <property type="term" value="C:GINS complex"/>
    <property type="evidence" value="ECO:0007669"/>
    <property type="project" value="UniProtKB-UniRule"/>
</dbReference>
<accession>A0A1V9XK28</accession>
<dbReference type="InterPro" id="IPR010492">
    <property type="entry name" value="GINS_Psf3"/>
</dbReference>
<name>A0A1V9XK28_9ACAR</name>
<organism evidence="9 10">
    <name type="scientific">Tropilaelaps mercedesae</name>
    <dbReference type="NCBI Taxonomy" id="418985"/>
    <lineage>
        <taxon>Eukaryota</taxon>
        <taxon>Metazoa</taxon>
        <taxon>Ecdysozoa</taxon>
        <taxon>Arthropoda</taxon>
        <taxon>Chelicerata</taxon>
        <taxon>Arachnida</taxon>
        <taxon>Acari</taxon>
        <taxon>Parasitiformes</taxon>
        <taxon>Mesostigmata</taxon>
        <taxon>Gamasina</taxon>
        <taxon>Dermanyssoidea</taxon>
        <taxon>Laelapidae</taxon>
        <taxon>Tropilaelaps</taxon>
    </lineage>
</organism>
<evidence type="ECO:0000256" key="6">
    <source>
        <dbReference type="RuleBase" id="RU367161"/>
    </source>
</evidence>
<dbReference type="Pfam" id="PF22466">
    <property type="entry name" value="PSF3_N"/>
    <property type="match status" value="1"/>
</dbReference>
<dbReference type="InterPro" id="IPR021151">
    <property type="entry name" value="GINS_A"/>
</dbReference>
<comment type="function">
    <text evidence="6">The GINS complex plays an essential role in the initiation of DNA replication.</text>
</comment>
<evidence type="ECO:0000256" key="4">
    <source>
        <dbReference type="ARBA" id="ARBA00023242"/>
    </source>
</evidence>
<keyword evidence="10" id="KW-1185">Reference proteome</keyword>
<dbReference type="Proteomes" id="UP000192247">
    <property type="component" value="Unassembled WGS sequence"/>
</dbReference>
<dbReference type="PANTHER" id="PTHR22768:SF0">
    <property type="entry name" value="DNA REPLICATION COMPLEX GINS PROTEIN PSF3"/>
    <property type="match status" value="1"/>
</dbReference>
<keyword evidence="4 6" id="KW-0539">Nucleus</keyword>
<comment type="similarity">
    <text evidence="2 6">Belongs to the GINS3/PSF3 family.</text>
</comment>
<dbReference type="InterPro" id="IPR055221">
    <property type="entry name" value="PSF3_N"/>
</dbReference>
<evidence type="ECO:0000256" key="3">
    <source>
        <dbReference type="ARBA" id="ARBA00022705"/>
    </source>
</evidence>
<dbReference type="PANTHER" id="PTHR22768">
    <property type="entry name" value="DNA REPLICATION COMPLEX GINS PROTEIN PSF3"/>
    <property type="match status" value="1"/>
</dbReference>
<dbReference type="InterPro" id="IPR036224">
    <property type="entry name" value="GINS_bundle-like_dom_sf"/>
</dbReference>
<sequence length="243" mass="28515">MYRSISQSNQSGNFDDTRQQRIARSTCEFEDYFDIDEILMLSERIPVVASKHISRLGFLDPTTDSVDLRKGTRLELPLWLAKNLYNMYSVDIKLPRAFSRFYVNIMRADSSCVDLKRLQPNYYKVGRQLRVMLPAEAQQISELLVTTFKGRFRKIADGAQNAQIEETDRVTAMFDNEERVMFLEGQNVILDLKRWHDKTRRNKIYTADLVVNHRKRKWEANCSEDCNRTSEKIDTEHIFNISG</sequence>
<dbReference type="SUPFAM" id="SSF158573">
    <property type="entry name" value="GINS helical bundle-like"/>
    <property type="match status" value="1"/>
</dbReference>
<dbReference type="GO" id="GO:1902975">
    <property type="term" value="P:mitotic DNA replication initiation"/>
    <property type="evidence" value="ECO:0007669"/>
    <property type="project" value="TreeGrafter"/>
</dbReference>
<dbReference type="InParanoid" id="A0A1V9XK28"/>
<dbReference type="OrthoDB" id="10251744at2759"/>
<comment type="caution">
    <text evidence="9">The sequence shown here is derived from an EMBL/GenBank/DDBJ whole genome shotgun (WGS) entry which is preliminary data.</text>
</comment>
<feature type="domain" description="GINS subunit" evidence="7">
    <location>
        <begin position="102"/>
        <end position="196"/>
    </location>
</feature>
<protein>
    <recommendedName>
        <fullName evidence="6">DNA replication complex GINS protein PSF3</fullName>
    </recommendedName>
</protein>
<evidence type="ECO:0000256" key="2">
    <source>
        <dbReference type="ARBA" id="ARBA00006343"/>
    </source>
</evidence>
<comment type="subcellular location">
    <subcellularLocation>
        <location evidence="1 6">Nucleus</location>
    </subcellularLocation>
</comment>
<evidence type="ECO:0000259" key="7">
    <source>
        <dbReference type="Pfam" id="PF05916"/>
    </source>
</evidence>
<dbReference type="InterPro" id="IPR038437">
    <property type="entry name" value="GINS_Psf3_sf"/>
</dbReference>
<keyword evidence="3 6" id="KW-0235">DNA replication</keyword>
<gene>
    <name evidence="9" type="ORF">BIW11_09440</name>
</gene>
<dbReference type="Pfam" id="PF05916">
    <property type="entry name" value="Sld5"/>
    <property type="match status" value="1"/>
</dbReference>
<evidence type="ECO:0000313" key="10">
    <source>
        <dbReference type="Proteomes" id="UP000192247"/>
    </source>
</evidence>
<dbReference type="FunCoup" id="A0A1V9XK28">
    <property type="interactions" value="786"/>
</dbReference>
<reference evidence="9 10" key="1">
    <citation type="journal article" date="2017" name="Gigascience">
        <title>Draft genome of the honey bee ectoparasitic mite, Tropilaelaps mercedesae, is shaped by the parasitic life history.</title>
        <authorList>
            <person name="Dong X."/>
            <person name="Armstrong S.D."/>
            <person name="Xia D."/>
            <person name="Makepeace B.L."/>
            <person name="Darby A.C."/>
            <person name="Kadowaki T."/>
        </authorList>
    </citation>
    <scope>NUCLEOTIDE SEQUENCE [LARGE SCALE GENOMIC DNA]</scope>
    <source>
        <strain evidence="9">Wuxi-XJTLU</strain>
    </source>
</reference>
<proteinExistence type="inferred from homology"/>
<evidence type="ECO:0000259" key="8">
    <source>
        <dbReference type="Pfam" id="PF22466"/>
    </source>
</evidence>
<comment type="function">
    <text evidence="5">Required for correct functioning of the GINS complex, a complex that plays an essential role in the initiation of DNA replication, and progression of DNA replication forks. GINS complex is a core component of CDC45-MCM-GINS (CMG) helicase, the molecular machine that unwinds template DNA during replication, and around which the replisome is built.</text>
</comment>
<dbReference type="EMBL" id="MNPL01009060">
    <property type="protein sequence ID" value="OQR73900.1"/>
    <property type="molecule type" value="Genomic_DNA"/>
</dbReference>
<dbReference type="CDD" id="cd11713">
    <property type="entry name" value="GINS_A_psf3"/>
    <property type="match status" value="1"/>
</dbReference>